<gene>
    <name evidence="3" type="ORF">G4Z14_10970</name>
</gene>
<dbReference type="InterPro" id="IPR028250">
    <property type="entry name" value="DsbDN"/>
</dbReference>
<comment type="caution">
    <text evidence="3">The sequence shown here is derived from an EMBL/GenBank/DDBJ whole genome shotgun (WGS) entry which is preliminary data.</text>
</comment>
<keyword evidence="4" id="KW-1185">Reference proteome</keyword>
<feature type="domain" description="Thiol:disulfide interchange protein DsbD N-terminal" evidence="2">
    <location>
        <begin position="33"/>
        <end position="141"/>
    </location>
</feature>
<dbReference type="RefSeq" id="WP_164625663.1">
    <property type="nucleotide sequence ID" value="NZ_JAAIVJ010000006.1"/>
</dbReference>
<evidence type="ECO:0000313" key="4">
    <source>
        <dbReference type="Proteomes" id="UP000477782"/>
    </source>
</evidence>
<dbReference type="Pfam" id="PF11412">
    <property type="entry name" value="DsbD_N"/>
    <property type="match status" value="1"/>
</dbReference>
<dbReference type="Proteomes" id="UP000477782">
    <property type="component" value="Unassembled WGS sequence"/>
</dbReference>
<evidence type="ECO:0000256" key="1">
    <source>
        <dbReference type="SAM" id="SignalP"/>
    </source>
</evidence>
<accession>A0A6M0QTM0</accession>
<dbReference type="AlphaFoldDB" id="A0A6M0QTM0"/>
<reference evidence="3 4" key="1">
    <citation type="submission" date="2020-02" db="EMBL/GenBank/DDBJ databases">
        <authorList>
            <person name="Chen W.-M."/>
        </authorList>
    </citation>
    <scope>NUCLEOTIDE SEQUENCE [LARGE SCALE GENOMIC DNA]</scope>
    <source>
        <strain evidence="3 4">KMS-5</strain>
    </source>
</reference>
<dbReference type="EMBL" id="JAAIVJ010000006">
    <property type="protein sequence ID" value="NEY90819.1"/>
    <property type="molecule type" value="Genomic_DNA"/>
</dbReference>
<keyword evidence="1" id="KW-0732">Signal</keyword>
<proteinExistence type="predicted"/>
<evidence type="ECO:0000313" key="3">
    <source>
        <dbReference type="EMBL" id="NEY90819.1"/>
    </source>
</evidence>
<feature type="chain" id="PRO_5026685055" description="Thiol:disulfide interchange protein DsbD N-terminal domain-containing protein" evidence="1">
    <location>
        <begin position="18"/>
        <end position="264"/>
    </location>
</feature>
<protein>
    <recommendedName>
        <fullName evidence="2">Thiol:disulfide interchange protein DsbD N-terminal domain-containing protein</fullName>
    </recommendedName>
</protein>
<sequence length="264" mass="27300">MKTASLLLFLASAAPLAAMTQDEVLQASLLPGWRMESGHHMAGLSFVLAPGWKTYWRRPGEAGIPPEFDWSGSENVASVRVHWPSPVMFHTNGMQTVGYKGGVVLPLEVQPKVPGAPMHLKARISMGICKDICMPAQVTVSADLAAPGAESDGIRAALKARPASGGGAGVGRVSCAVEPIADGLRLTATVEIAARGGEEAVVIEPGDPSIWVSDSQTLRQGGVLTSVSEMVASSGAPFALDRSALRLTVLGGDSAVEIDGCPAP</sequence>
<organism evidence="3 4">
    <name type="scientific">Tabrizicola oligotrophica</name>
    <dbReference type="NCBI Taxonomy" id="2710650"/>
    <lineage>
        <taxon>Bacteria</taxon>
        <taxon>Pseudomonadati</taxon>
        <taxon>Pseudomonadota</taxon>
        <taxon>Alphaproteobacteria</taxon>
        <taxon>Rhodobacterales</taxon>
        <taxon>Paracoccaceae</taxon>
        <taxon>Tabrizicola</taxon>
    </lineage>
</organism>
<feature type="signal peptide" evidence="1">
    <location>
        <begin position="1"/>
        <end position="17"/>
    </location>
</feature>
<evidence type="ECO:0000259" key="2">
    <source>
        <dbReference type="Pfam" id="PF11412"/>
    </source>
</evidence>
<name>A0A6M0QTM0_9RHOB</name>